<evidence type="ECO:0000313" key="4">
    <source>
        <dbReference type="Proteomes" id="UP000430975"/>
    </source>
</evidence>
<proteinExistence type="predicted"/>
<evidence type="ECO:0000313" key="3">
    <source>
        <dbReference type="EMBL" id="MRI85170.1"/>
    </source>
</evidence>
<dbReference type="PIRSF" id="PIRSF017388">
    <property type="entry name" value="Esterase_lipase"/>
    <property type="match status" value="1"/>
</dbReference>
<feature type="active site" description="Charge relay system" evidence="1">
    <location>
        <position position="198"/>
    </location>
</feature>
<feature type="active site" description="Charge relay system" evidence="1">
    <location>
        <position position="228"/>
    </location>
</feature>
<dbReference type="EMBL" id="WJQS01000003">
    <property type="protein sequence ID" value="MRI85170.1"/>
    <property type="molecule type" value="Genomic_DNA"/>
</dbReference>
<comment type="caution">
    <text evidence="3">The sequence shown here is derived from an EMBL/GenBank/DDBJ whole genome shotgun (WGS) entry which is preliminary data.</text>
</comment>
<dbReference type="InterPro" id="IPR012354">
    <property type="entry name" value="Esterase_lipase"/>
</dbReference>
<dbReference type="AlphaFoldDB" id="A0A6I2GBN9"/>
<evidence type="ECO:0000259" key="2">
    <source>
        <dbReference type="Pfam" id="PF12146"/>
    </source>
</evidence>
<name>A0A6I2GBN9_9LACT</name>
<feature type="domain" description="Serine aminopeptidase S33" evidence="2">
    <location>
        <begin position="19"/>
        <end position="232"/>
    </location>
</feature>
<keyword evidence="4" id="KW-1185">Reference proteome</keyword>
<reference evidence="3 4" key="1">
    <citation type="submission" date="2019-11" db="EMBL/GenBank/DDBJ databases">
        <title>Characterisation of Fundicoccus ignavus gen. nov. sp. nov., a novel genus of the family Aerococcaceae isolated from bulk tank milk.</title>
        <authorList>
            <person name="Siebert A."/>
            <person name="Huptas C."/>
            <person name="Wenning M."/>
            <person name="Scherer S."/>
            <person name="Doll E.V."/>
        </authorList>
    </citation>
    <scope>NUCLEOTIDE SEQUENCE [LARGE SCALE GENOMIC DNA]</scope>
    <source>
        <strain evidence="3 4">WS4759</strain>
    </source>
</reference>
<gene>
    <name evidence="3" type="ORF">GIY09_04680</name>
</gene>
<keyword evidence="3" id="KW-0378">Hydrolase</keyword>
<feature type="active site" description="Nucleophile" evidence="1">
    <location>
        <position position="98"/>
    </location>
</feature>
<dbReference type="GO" id="GO:0052689">
    <property type="term" value="F:carboxylic ester hydrolase activity"/>
    <property type="evidence" value="ECO:0007669"/>
    <property type="project" value="InterPro"/>
</dbReference>
<dbReference type="RefSeq" id="WP_153863351.1">
    <property type="nucleotide sequence ID" value="NZ_WJQS01000003.1"/>
</dbReference>
<organism evidence="3 4">
    <name type="scientific">Fundicoccus ignavus</name>
    <dbReference type="NCBI Taxonomy" id="2664442"/>
    <lineage>
        <taxon>Bacteria</taxon>
        <taxon>Bacillati</taxon>
        <taxon>Bacillota</taxon>
        <taxon>Bacilli</taxon>
        <taxon>Lactobacillales</taxon>
        <taxon>Aerococcaceae</taxon>
        <taxon>Fundicoccus</taxon>
    </lineage>
</organism>
<dbReference type="Proteomes" id="UP000430975">
    <property type="component" value="Unassembled WGS sequence"/>
</dbReference>
<dbReference type="PANTHER" id="PTHR11614">
    <property type="entry name" value="PHOSPHOLIPASE-RELATED"/>
    <property type="match status" value="1"/>
</dbReference>
<dbReference type="SUPFAM" id="SSF53474">
    <property type="entry name" value="alpha/beta-Hydrolases"/>
    <property type="match status" value="1"/>
</dbReference>
<evidence type="ECO:0000256" key="1">
    <source>
        <dbReference type="PIRSR" id="PIRSR017388-1"/>
    </source>
</evidence>
<accession>A0A6I2GBN9</accession>
<dbReference type="Gene3D" id="3.40.50.1820">
    <property type="entry name" value="alpha/beta hydrolase"/>
    <property type="match status" value="1"/>
</dbReference>
<dbReference type="InterPro" id="IPR022742">
    <property type="entry name" value="Hydrolase_4"/>
</dbReference>
<protein>
    <submittedName>
        <fullName evidence="3">Alpha/beta fold hydrolase</fullName>
    </submittedName>
</protein>
<dbReference type="InterPro" id="IPR051044">
    <property type="entry name" value="MAG_DAG_Lipase"/>
</dbReference>
<dbReference type="Pfam" id="PF12146">
    <property type="entry name" value="Hydrolase_4"/>
    <property type="match status" value="1"/>
</dbReference>
<sequence length="251" mass="28846">MSINEPFEKAIYLPNDHTNVAILLLHAYTGSSKDMNLLGRRLHKAGYTVLCPNFKGHWTTDIFDILNESPLTWLDEAQAAYDWLTQQDFEKVFVFGLSMGGIMATALMTKSENNIAGGGVFNSPVVTKEKIDVSEAFMTYARHVARASQQLSQFETNKKKIYDAHWKQMENLEAVKKTIRPKLEQINIPFYIAQSGQDELIDEDDVFELQDELLNAQIDFHWFPKNTHVITVNRDRVDFENSVMNFLEKYA</sequence>
<dbReference type="InterPro" id="IPR029058">
    <property type="entry name" value="AB_hydrolase_fold"/>
</dbReference>